<sequence>MGDRHVAPDGDQWKIFNPDGVQATTHTDTQEAAIERAREIIQNDGGGELVVHGTDGKIRDKRTLTAGDAPNSPRG</sequence>
<gene>
    <name evidence="2" type="ORF">AN215_18905</name>
</gene>
<dbReference type="EMBL" id="LJGT01000040">
    <property type="protein sequence ID" value="OEU88221.1"/>
    <property type="molecule type" value="Genomic_DNA"/>
</dbReference>
<dbReference type="Pfam" id="PF09954">
    <property type="entry name" value="DUF2188"/>
    <property type="match status" value="1"/>
</dbReference>
<dbReference type="PATRIC" id="fig|933944.5.peg.3118"/>
<name>A0A1E7JKP6_9ACTN</name>
<evidence type="ECO:0000313" key="3">
    <source>
        <dbReference type="Proteomes" id="UP000176087"/>
    </source>
</evidence>
<feature type="compositionally biased region" description="Basic and acidic residues" evidence="1">
    <location>
        <begin position="54"/>
        <end position="63"/>
    </location>
</feature>
<evidence type="ECO:0000256" key="1">
    <source>
        <dbReference type="SAM" id="MobiDB-lite"/>
    </source>
</evidence>
<accession>A0A1E7JKP6</accession>
<evidence type="ECO:0008006" key="4">
    <source>
        <dbReference type="Google" id="ProtNLM"/>
    </source>
</evidence>
<protein>
    <recommendedName>
        <fullName evidence="4">DUF2188 domain-containing protein</fullName>
    </recommendedName>
</protein>
<dbReference type="InterPro" id="IPR018691">
    <property type="entry name" value="DUF2188"/>
</dbReference>
<dbReference type="OrthoDB" id="3233612at2"/>
<reference evidence="2 3" key="1">
    <citation type="journal article" date="2016" name="Front. Microbiol.">
        <title>Comparative Genomics Analysis of Streptomyces Species Reveals Their Adaptation to the Marine Environment and Their Diversity at the Genomic Level.</title>
        <authorList>
            <person name="Tian X."/>
            <person name="Zhang Z."/>
            <person name="Yang T."/>
            <person name="Chen M."/>
            <person name="Li J."/>
            <person name="Chen F."/>
            <person name="Yang J."/>
            <person name="Li W."/>
            <person name="Zhang B."/>
            <person name="Zhang Z."/>
            <person name="Wu J."/>
            <person name="Zhang C."/>
            <person name="Long L."/>
            <person name="Xiao J."/>
        </authorList>
    </citation>
    <scope>NUCLEOTIDE SEQUENCE [LARGE SCALE GENOMIC DNA]</scope>
    <source>
        <strain evidence="2 3">SCSIO 10390</strain>
    </source>
</reference>
<keyword evidence="3" id="KW-1185">Reference proteome</keyword>
<organism evidence="2 3">
    <name type="scientific">Streptomyces abyssalis</name>
    <dbReference type="NCBI Taxonomy" id="933944"/>
    <lineage>
        <taxon>Bacteria</taxon>
        <taxon>Bacillati</taxon>
        <taxon>Actinomycetota</taxon>
        <taxon>Actinomycetes</taxon>
        <taxon>Kitasatosporales</taxon>
        <taxon>Streptomycetaceae</taxon>
        <taxon>Streptomyces</taxon>
    </lineage>
</organism>
<proteinExistence type="predicted"/>
<comment type="caution">
    <text evidence="2">The sequence shown here is derived from an EMBL/GenBank/DDBJ whole genome shotgun (WGS) entry which is preliminary data.</text>
</comment>
<dbReference type="AlphaFoldDB" id="A0A1E7JKP6"/>
<dbReference type="Proteomes" id="UP000176087">
    <property type="component" value="Unassembled WGS sequence"/>
</dbReference>
<feature type="region of interest" description="Disordered" evidence="1">
    <location>
        <begin position="46"/>
        <end position="75"/>
    </location>
</feature>
<evidence type="ECO:0000313" key="2">
    <source>
        <dbReference type="EMBL" id="OEU88221.1"/>
    </source>
</evidence>
<dbReference type="RefSeq" id="WP_070011888.1">
    <property type="nucleotide sequence ID" value="NZ_LJGS01000041.1"/>
</dbReference>